<dbReference type="Pfam" id="PF04937">
    <property type="entry name" value="DUF659"/>
    <property type="match status" value="1"/>
</dbReference>
<dbReference type="Proteomes" id="UP001259832">
    <property type="component" value="Unassembled WGS sequence"/>
</dbReference>
<evidence type="ECO:0000313" key="2">
    <source>
        <dbReference type="EMBL" id="KAK1928396.1"/>
    </source>
</evidence>
<accession>A0AAD9FY32</accession>
<keyword evidence="3" id="KW-1185">Reference proteome</keyword>
<proteinExistence type="predicted"/>
<sequence length="304" mass="33583">MVRTNVFETLMSSAPSVDPLRVDINSYLSKLDVKNGRCRVCGNKVPWTRDRVTSHKTSRNCVGQSDDEAILFRSLKQMKVNAEVAMIVGIKRPAESISLPKGQHPAAEREALEDKHPVAERATLLRLQPATSFVDRVTVSETARIDAALANLVFQTGMSFRIVDSQAMKDFARALRPAYADRMPSARSIAGKFLNSAHSELMERVLNAVNTAKWFSFISDGWSNDRNEHFVNYVVIVPGFKPFFLMSVSISGALQTSKNIATGILEIVEKLGAERCLAVVMDNAPSAARGDNRGEVSNHLCQQM</sequence>
<dbReference type="AlphaFoldDB" id="A0AAD9FY32"/>
<evidence type="ECO:0000313" key="3">
    <source>
        <dbReference type="Proteomes" id="UP001259832"/>
    </source>
</evidence>
<reference evidence="2" key="1">
    <citation type="submission" date="2023-08" db="EMBL/GenBank/DDBJ databases">
        <title>Reference Genome Resource for the Citrus Pathogen Phytophthora citrophthora.</title>
        <authorList>
            <person name="Moller H."/>
            <person name="Coetzee B."/>
            <person name="Rose L.J."/>
            <person name="Van Niekerk J.M."/>
        </authorList>
    </citation>
    <scope>NUCLEOTIDE SEQUENCE</scope>
    <source>
        <strain evidence="2">STE-U-9442</strain>
    </source>
</reference>
<name>A0AAD9FY32_9STRA</name>
<protein>
    <recommendedName>
        <fullName evidence="1">DUF659 domain-containing protein</fullName>
    </recommendedName>
</protein>
<evidence type="ECO:0000259" key="1">
    <source>
        <dbReference type="Pfam" id="PF04937"/>
    </source>
</evidence>
<organism evidence="2 3">
    <name type="scientific">Phytophthora citrophthora</name>
    <dbReference type="NCBI Taxonomy" id="4793"/>
    <lineage>
        <taxon>Eukaryota</taxon>
        <taxon>Sar</taxon>
        <taxon>Stramenopiles</taxon>
        <taxon>Oomycota</taxon>
        <taxon>Peronosporomycetes</taxon>
        <taxon>Peronosporales</taxon>
        <taxon>Peronosporaceae</taxon>
        <taxon>Phytophthora</taxon>
    </lineage>
</organism>
<dbReference type="EMBL" id="JASMQC010000071">
    <property type="protein sequence ID" value="KAK1928396.1"/>
    <property type="molecule type" value="Genomic_DNA"/>
</dbReference>
<comment type="caution">
    <text evidence="2">The sequence shown here is derived from an EMBL/GenBank/DDBJ whole genome shotgun (WGS) entry which is preliminary data.</text>
</comment>
<feature type="domain" description="DUF659" evidence="1">
    <location>
        <begin position="184"/>
        <end position="286"/>
    </location>
</feature>
<dbReference type="InterPro" id="IPR007021">
    <property type="entry name" value="DUF659"/>
</dbReference>
<gene>
    <name evidence="2" type="ORF">P3T76_016154</name>
</gene>